<dbReference type="PANTHER" id="PTHR30024">
    <property type="entry name" value="ALIPHATIC SULFONATES-BINDING PROTEIN-RELATED"/>
    <property type="match status" value="1"/>
</dbReference>
<name>A0A2P9HDR9_9HYPH</name>
<dbReference type="AlphaFoldDB" id="A0A2P9HDR9"/>
<organism evidence="1 2">
    <name type="scientific">Ochrobactrum soli</name>
    <dbReference type="NCBI Taxonomy" id="2448455"/>
    <lineage>
        <taxon>Bacteria</taxon>
        <taxon>Pseudomonadati</taxon>
        <taxon>Pseudomonadota</taxon>
        <taxon>Alphaproteobacteria</taxon>
        <taxon>Hyphomicrobiales</taxon>
        <taxon>Brucellaceae</taxon>
        <taxon>Brucella/Ochrobactrum group</taxon>
        <taxon>Ochrobactrum</taxon>
    </lineage>
</organism>
<dbReference type="Pfam" id="PF12974">
    <property type="entry name" value="Phosphonate-bd"/>
    <property type="match status" value="1"/>
</dbReference>
<evidence type="ECO:0000313" key="1">
    <source>
        <dbReference type="EMBL" id="SPL62215.1"/>
    </source>
</evidence>
<dbReference type="EMBL" id="OOFM01000001">
    <property type="protein sequence ID" value="SPL62215.1"/>
    <property type="molecule type" value="Genomic_DNA"/>
</dbReference>
<evidence type="ECO:0000313" key="2">
    <source>
        <dbReference type="Proteomes" id="UP000246073"/>
    </source>
</evidence>
<dbReference type="PANTHER" id="PTHR30024:SF48">
    <property type="entry name" value="ABC TRANSPORTER SUBSTRATE-BINDING PROTEIN"/>
    <property type="match status" value="1"/>
</dbReference>
<sequence length="369" mass="39822">MNSILSKKNSEGLRAKAQLLRALTLSLSAFSLATVIVQPGLAEEAKQVTLVIGQNGQELQPTWEASGIWKDAPYKIEFATFPNAVENATALSAGKVDVSYFAQFTAIQAQAAANPDWTKDTVPYKSIVVAATADPVNHERFVTVASKDSGITKLTADAVRGKRWASSPGATNYLLYLQSLKHLGLTPKDVVPVTLNNEAGALALLHGEVDLVSGAIDFYGPAIKNGATVIAKSGDVGPGSPGGLLANSKSLADPAKDAAIRDLVRRYVEYQDWYNRHPKEAKEALIKVRKLTPENADFIWSYTRVLPQPIDEARIDEARSIAEVVYGFGALSKAIDASFAYDNRYGDTILDTLKKINFEANLKDSLATQ</sequence>
<protein>
    <submittedName>
        <fullName evidence="1">Alkanesulfonates-binding protein</fullName>
    </submittedName>
</protein>
<proteinExistence type="predicted"/>
<accession>A0A2P9HDR9</accession>
<dbReference type="Gene3D" id="3.40.190.10">
    <property type="entry name" value="Periplasmic binding protein-like II"/>
    <property type="match status" value="2"/>
</dbReference>
<dbReference type="SUPFAM" id="SSF53850">
    <property type="entry name" value="Periplasmic binding protein-like II"/>
    <property type="match status" value="1"/>
</dbReference>
<gene>
    <name evidence="1" type="ORF">OHAE_5007</name>
</gene>
<dbReference type="Proteomes" id="UP000246073">
    <property type="component" value="Unassembled WGS sequence"/>
</dbReference>
<reference evidence="2" key="1">
    <citation type="submission" date="2017-12" db="EMBL/GenBank/DDBJ databases">
        <authorList>
            <person name="Diaz M."/>
        </authorList>
    </citation>
    <scope>NUCLEOTIDE SEQUENCE [LARGE SCALE GENOMIC DNA]</scope>
    <source>
        <strain evidence="2">FI11154</strain>
    </source>
</reference>